<reference evidence="4" key="1">
    <citation type="journal article" date="2019" name="Int. J. Syst. Evol. Microbiol.">
        <title>The Global Catalogue of Microorganisms (GCM) 10K type strain sequencing project: providing services to taxonomists for standard genome sequencing and annotation.</title>
        <authorList>
            <consortium name="The Broad Institute Genomics Platform"/>
            <consortium name="The Broad Institute Genome Sequencing Center for Infectious Disease"/>
            <person name="Wu L."/>
            <person name="Ma J."/>
        </authorList>
    </citation>
    <scope>NUCLEOTIDE SEQUENCE [LARGE SCALE GENOMIC DNA]</scope>
    <source>
        <strain evidence="4">CGMCC 1.12471</strain>
    </source>
</reference>
<gene>
    <name evidence="3" type="ORF">ACFSBI_04300</name>
</gene>
<protein>
    <submittedName>
        <fullName evidence="3">Glycogen debranching N-terminal domain-containing protein</fullName>
    </submittedName>
</protein>
<dbReference type="InterPro" id="IPR012341">
    <property type="entry name" value="6hp_glycosidase-like_sf"/>
</dbReference>
<organism evidence="3 4">
    <name type="scientific">Amnibacterium endophyticum</name>
    <dbReference type="NCBI Taxonomy" id="2109337"/>
    <lineage>
        <taxon>Bacteria</taxon>
        <taxon>Bacillati</taxon>
        <taxon>Actinomycetota</taxon>
        <taxon>Actinomycetes</taxon>
        <taxon>Micrococcales</taxon>
        <taxon>Microbacteriaceae</taxon>
        <taxon>Amnibacterium</taxon>
    </lineage>
</organism>
<dbReference type="Pfam" id="PF22422">
    <property type="entry name" value="MGH1-like_GH"/>
    <property type="match status" value="1"/>
</dbReference>
<dbReference type="SUPFAM" id="SSF48208">
    <property type="entry name" value="Six-hairpin glycosidases"/>
    <property type="match status" value="1"/>
</dbReference>
<evidence type="ECO:0000259" key="2">
    <source>
        <dbReference type="Pfam" id="PF22422"/>
    </source>
</evidence>
<proteinExistence type="predicted"/>
<dbReference type="Gene3D" id="1.50.10.10">
    <property type="match status" value="1"/>
</dbReference>
<dbReference type="InterPro" id="IPR008928">
    <property type="entry name" value="6-hairpin_glycosidase_sf"/>
</dbReference>
<feature type="domain" description="Putative glycogen debranching enzyme N-terminal" evidence="1">
    <location>
        <begin position="18"/>
        <end position="192"/>
    </location>
</feature>
<comment type="caution">
    <text evidence="3">The sequence shown here is derived from an EMBL/GenBank/DDBJ whole genome shotgun (WGS) entry which is preliminary data.</text>
</comment>
<evidence type="ECO:0000313" key="4">
    <source>
        <dbReference type="Proteomes" id="UP001597347"/>
    </source>
</evidence>
<dbReference type="Proteomes" id="UP001597347">
    <property type="component" value="Unassembled WGS sequence"/>
</dbReference>
<name>A0ABW4LDF1_9MICO</name>
<dbReference type="Pfam" id="PF14742">
    <property type="entry name" value="GDE_N_bis"/>
    <property type="match status" value="1"/>
</dbReference>
<evidence type="ECO:0000313" key="3">
    <source>
        <dbReference type="EMBL" id="MFD1720760.1"/>
    </source>
</evidence>
<keyword evidence="4" id="KW-1185">Reference proteome</keyword>
<sequence>MATKQPLLHDAEVVLRAPAQAWSRSDGGMRAPIDGLYVSDVRVVSRLEIEVEGSAAEPIGVDRSSEGARFTALLRGLDGDGADPRVRLEVLRTVRPDGMADALTVRSGRDVPLPLEVRVRLGSDLAQMPLVKTGGAARPVGFDVRADGAAWADGTVMAELTSDDFVAEADGDGLLLTWRTTVPPHGSAAATWRVRAQDAAAVVMAPPAPIVLGVPPVGDPETDAWTVQALADLEALQLVLPDSPGDVFLAAGAPWFLTLFGRDSIWAARLLLPHDTALAGGTLRVLARLQGSTVDEATGERPGGIVHELRRDENPLDEGLVLPPRYYGTIDATPLWVLLLHDAWRAGLPDREVAALLPALRAALGWLRDAVPDEGFLAYHDSTGQGLANQGWKDSGDSIQWRDGRLAEGPIALCEVQGYAHEAAAAAGVLLRAFGEQDEAAEWETWGAALRERFRGAFWVEDGDGGYPAVALDREGRAVDSLTSDIGHLLGTGILSAADERRVAALLVDPRLDSGAGLRTLATDAAGYWPLSYHGGSVWAHDTAIAVHGLLRSGFPDEAAALARGLVVAARRFGLRMPELHSGDASPVPYPAACRPQAWSAAAALVARDALDPARQGRRPATAESAAAAG</sequence>
<dbReference type="InterPro" id="IPR054491">
    <property type="entry name" value="MGH1-like_GH"/>
</dbReference>
<feature type="domain" description="Mannosylglycerate hydrolase MGH1-like glycoside hydrolase" evidence="2">
    <location>
        <begin position="343"/>
        <end position="569"/>
    </location>
</feature>
<dbReference type="RefSeq" id="WP_377932382.1">
    <property type="nucleotide sequence ID" value="NZ_JBHUEA010000004.1"/>
</dbReference>
<dbReference type="EMBL" id="JBHUEA010000004">
    <property type="protein sequence ID" value="MFD1720760.1"/>
    <property type="molecule type" value="Genomic_DNA"/>
</dbReference>
<dbReference type="InterPro" id="IPR032856">
    <property type="entry name" value="GDE_N_bis"/>
</dbReference>
<accession>A0ABW4LDF1</accession>
<evidence type="ECO:0000259" key="1">
    <source>
        <dbReference type="Pfam" id="PF14742"/>
    </source>
</evidence>